<reference evidence="1" key="1">
    <citation type="submission" date="2021-10" db="EMBL/GenBank/DDBJ databases">
        <title>Anaerobic single-cell dispensing facilitates the cultivation of human gut bacteria.</title>
        <authorList>
            <person name="Afrizal A."/>
        </authorList>
    </citation>
    <scope>NUCLEOTIDE SEQUENCE</scope>
    <source>
        <strain evidence="1">CLA-AA-H250</strain>
    </source>
</reference>
<dbReference type="EMBL" id="JAJEQC010000007">
    <property type="protein sequence ID" value="MCC2137102.1"/>
    <property type="molecule type" value="Genomic_DNA"/>
</dbReference>
<proteinExistence type="predicted"/>
<organism evidence="1 2">
    <name type="scientific">Hominenteromicrobium mulieris</name>
    <dbReference type="NCBI Taxonomy" id="2885357"/>
    <lineage>
        <taxon>Bacteria</taxon>
        <taxon>Bacillati</taxon>
        <taxon>Bacillota</taxon>
        <taxon>Clostridia</taxon>
        <taxon>Eubacteriales</taxon>
        <taxon>Oscillospiraceae</taxon>
        <taxon>Hominenteromicrobium</taxon>
    </lineage>
</organism>
<sequence length="127" mass="14101">MALVLYHVEDAAKEKQLSALCRELHLTARRLTNADRDRAVAALCGEKVNANVQKAPAGYKLPEVLIFSGFAGEMLDVFLAAYKKAGIAPIPLKAVHTEYNNKWSLYTLCEELRREHAAMLLRGSFGK</sequence>
<accession>A0AAE3DIX8</accession>
<dbReference type="RefSeq" id="WP_308449395.1">
    <property type="nucleotide sequence ID" value="NZ_JAJEQC010000007.1"/>
</dbReference>
<dbReference type="InterPro" id="IPR016621">
    <property type="entry name" value="UCP014543"/>
</dbReference>
<keyword evidence="2" id="KW-1185">Reference proteome</keyword>
<evidence type="ECO:0000313" key="1">
    <source>
        <dbReference type="EMBL" id="MCC2137102.1"/>
    </source>
</evidence>
<dbReference type="AlphaFoldDB" id="A0AAE3DIX8"/>
<dbReference type="Pfam" id="PF12646">
    <property type="entry name" value="DUF3783"/>
    <property type="match status" value="1"/>
</dbReference>
<gene>
    <name evidence="1" type="ORF">LKD31_08740</name>
</gene>
<protein>
    <submittedName>
        <fullName evidence="1">DUF3783 domain-containing protein</fullName>
    </submittedName>
</protein>
<evidence type="ECO:0000313" key="2">
    <source>
        <dbReference type="Proteomes" id="UP001199424"/>
    </source>
</evidence>
<name>A0AAE3DIX8_9FIRM</name>
<dbReference type="Proteomes" id="UP001199424">
    <property type="component" value="Unassembled WGS sequence"/>
</dbReference>
<comment type="caution">
    <text evidence="1">The sequence shown here is derived from an EMBL/GenBank/DDBJ whole genome shotgun (WGS) entry which is preliminary data.</text>
</comment>